<dbReference type="EMBL" id="LR797816">
    <property type="protein sequence ID" value="CAB4241113.1"/>
    <property type="molecule type" value="Genomic_DNA"/>
</dbReference>
<proteinExistence type="predicted"/>
<protein>
    <submittedName>
        <fullName evidence="1">Uncharacterized protein</fullName>
    </submittedName>
</protein>
<reference evidence="1" key="1">
    <citation type="submission" date="2020-04" db="EMBL/GenBank/DDBJ databases">
        <authorList>
            <person name="Chiriac C."/>
            <person name="Salcher M."/>
            <person name="Ghai R."/>
            <person name="Kavagutti S V."/>
        </authorList>
    </citation>
    <scope>NUCLEOTIDE SEQUENCE</scope>
</reference>
<name>A0A6J5KSU0_9CAUD</name>
<sequence>MTNVKDKSDLINEILKDRELLNNIQFYDRNYKARVKGNLTDKKAKEYFDIYYDINDLQDLKRARLENLIRDKKERRDAAWYNNINVII</sequence>
<gene>
    <name evidence="2" type="ORF">UFOVP34_81</name>
    <name evidence="1" type="ORF">UFOVP51_25</name>
</gene>
<evidence type="ECO:0000313" key="1">
    <source>
        <dbReference type="EMBL" id="CAB4124113.1"/>
    </source>
</evidence>
<accession>A0A6J5KSU0</accession>
<evidence type="ECO:0000313" key="2">
    <source>
        <dbReference type="EMBL" id="CAB4241113.1"/>
    </source>
</evidence>
<organism evidence="1">
    <name type="scientific">uncultured Caudovirales phage</name>
    <dbReference type="NCBI Taxonomy" id="2100421"/>
    <lineage>
        <taxon>Viruses</taxon>
        <taxon>Duplodnaviria</taxon>
        <taxon>Heunggongvirae</taxon>
        <taxon>Uroviricota</taxon>
        <taxon>Caudoviricetes</taxon>
        <taxon>Peduoviridae</taxon>
        <taxon>Maltschvirus</taxon>
        <taxon>Maltschvirus maltsch</taxon>
    </lineage>
</organism>
<dbReference type="EMBL" id="LR796177">
    <property type="protein sequence ID" value="CAB4124113.1"/>
    <property type="molecule type" value="Genomic_DNA"/>
</dbReference>